<dbReference type="SMART" id="SM00448">
    <property type="entry name" value="REC"/>
    <property type="match status" value="1"/>
</dbReference>
<reference evidence="4 5" key="1">
    <citation type="journal article" date="2019" name="Antonie Van Leeuwenhoek">
        <title>Description of 'Ca. Methylobacter oryzae' KRF1, a novel species from the environmentally important Methylobacter clade 2.</title>
        <authorList>
            <person name="Khatri K."/>
            <person name="Mohite J.A."/>
            <person name="Pandit P.S."/>
            <person name="Bahulikar R."/>
            <person name="Rahalkar M.C."/>
        </authorList>
    </citation>
    <scope>NUCLEOTIDE SEQUENCE [LARGE SCALE GENOMIC DNA]</scope>
    <source>
        <strain evidence="4 5">KRF1</strain>
    </source>
</reference>
<dbReference type="CDD" id="cd17569">
    <property type="entry name" value="REC_HupR-like"/>
    <property type="match status" value="1"/>
</dbReference>
<name>A0ABY3CDH5_9GAMM</name>
<dbReference type="EMBL" id="RYFG02000025">
    <property type="protein sequence ID" value="TRX00706.1"/>
    <property type="molecule type" value="Genomic_DNA"/>
</dbReference>
<dbReference type="SUPFAM" id="SSF55073">
    <property type="entry name" value="Nucleotide cyclase"/>
    <property type="match status" value="1"/>
</dbReference>
<dbReference type="InterPro" id="IPR001789">
    <property type="entry name" value="Sig_transdc_resp-reg_receiver"/>
</dbReference>
<dbReference type="InterPro" id="IPR029787">
    <property type="entry name" value="Nucleotide_cyclase"/>
</dbReference>
<keyword evidence="5" id="KW-1185">Reference proteome</keyword>
<comment type="caution">
    <text evidence="4">The sequence shown here is derived from an EMBL/GenBank/DDBJ whole genome shotgun (WGS) entry which is preliminary data.</text>
</comment>
<dbReference type="Proteomes" id="UP000733744">
    <property type="component" value="Unassembled WGS sequence"/>
</dbReference>
<protein>
    <submittedName>
        <fullName evidence="4">Adenylate/guanylate cyclase domain-containing response regulator</fullName>
    </submittedName>
</protein>
<dbReference type="Gene3D" id="3.40.50.2300">
    <property type="match status" value="1"/>
</dbReference>
<dbReference type="SMART" id="SM00044">
    <property type="entry name" value="CYCc"/>
    <property type="match status" value="1"/>
</dbReference>
<dbReference type="Pfam" id="PF00211">
    <property type="entry name" value="Guanylate_cyc"/>
    <property type="match status" value="1"/>
</dbReference>
<sequence length="412" mass="45515">MSTYTLLFVDDEVDIVDSLHRSFRKGYRTLKATSGAEAIKILAEQTVDLIVCDQRMPEISGDQVLKYALEQQPEAIRILLTGYADTDSLMRCINDAQIYKYISKPWEPEMLRLTVVRALESQELSKQKQLVTNALTQYVSSKVVEQIMVDPSRLQLGGERKTLSILFSDLEGFTDLAERMEPEPLTALLNDYLTEMTNIILDEGGTLDKYQGDGIVAFWNAPLDQADHAVCACRAALRCQQRLAERADDFAAQAGGVLKARIGLHTGEVVVGNMGSKIRFDYSILGDAANLASRLESANKLFGTAIMVSEATWLQAGGSNNFIGREIGMVKVAGRSAPVKVFELQGQAGTSASPDMTAYRQALDLCRAGIWIDAEAAFNNWPDDSLCQAYAKQCRKAQEQSGWDGVWLMDNK</sequence>
<keyword evidence="1" id="KW-0597">Phosphoprotein</keyword>
<dbReference type="CDD" id="cd07302">
    <property type="entry name" value="CHD"/>
    <property type="match status" value="1"/>
</dbReference>
<dbReference type="Gene3D" id="3.30.70.1230">
    <property type="entry name" value="Nucleotide cyclase"/>
    <property type="match status" value="1"/>
</dbReference>
<dbReference type="PANTHER" id="PTHR43081">
    <property type="entry name" value="ADENYLATE CYCLASE, TERMINAL-DIFFERENTIATION SPECIFIC-RELATED"/>
    <property type="match status" value="1"/>
</dbReference>
<evidence type="ECO:0000256" key="1">
    <source>
        <dbReference type="PROSITE-ProRule" id="PRU00169"/>
    </source>
</evidence>
<gene>
    <name evidence="4" type="ORF">EKO24_005135</name>
</gene>
<dbReference type="RefSeq" id="WP_127026801.1">
    <property type="nucleotide sequence ID" value="NZ_RYFG02000025.1"/>
</dbReference>
<feature type="modified residue" description="4-aspartylphosphate" evidence="1">
    <location>
        <position position="53"/>
    </location>
</feature>
<dbReference type="PROSITE" id="PS50125">
    <property type="entry name" value="GUANYLATE_CYCLASE_2"/>
    <property type="match status" value="1"/>
</dbReference>
<evidence type="ECO:0000313" key="4">
    <source>
        <dbReference type="EMBL" id="TRX00706.1"/>
    </source>
</evidence>
<dbReference type="PANTHER" id="PTHR43081:SF1">
    <property type="entry name" value="ADENYLATE CYCLASE, TERMINAL-DIFFERENTIATION SPECIFIC"/>
    <property type="match status" value="1"/>
</dbReference>
<feature type="domain" description="Guanylate cyclase" evidence="3">
    <location>
        <begin position="164"/>
        <end position="296"/>
    </location>
</feature>
<dbReference type="PROSITE" id="PS50110">
    <property type="entry name" value="RESPONSE_REGULATORY"/>
    <property type="match status" value="1"/>
</dbReference>
<organism evidence="4 5">
    <name type="scientific">Candidatus Methylobacter oryzae</name>
    <dbReference type="NCBI Taxonomy" id="2497749"/>
    <lineage>
        <taxon>Bacteria</taxon>
        <taxon>Pseudomonadati</taxon>
        <taxon>Pseudomonadota</taxon>
        <taxon>Gammaproteobacteria</taxon>
        <taxon>Methylococcales</taxon>
        <taxon>Methylococcaceae</taxon>
        <taxon>Methylobacter</taxon>
    </lineage>
</organism>
<proteinExistence type="predicted"/>
<feature type="domain" description="Response regulatory" evidence="2">
    <location>
        <begin position="5"/>
        <end position="119"/>
    </location>
</feature>
<dbReference type="SUPFAM" id="SSF52172">
    <property type="entry name" value="CheY-like"/>
    <property type="match status" value="1"/>
</dbReference>
<evidence type="ECO:0000313" key="5">
    <source>
        <dbReference type="Proteomes" id="UP000733744"/>
    </source>
</evidence>
<dbReference type="Pfam" id="PF00072">
    <property type="entry name" value="Response_reg"/>
    <property type="match status" value="1"/>
</dbReference>
<evidence type="ECO:0000259" key="3">
    <source>
        <dbReference type="PROSITE" id="PS50125"/>
    </source>
</evidence>
<accession>A0ABY3CDH5</accession>
<dbReference type="InterPro" id="IPR011006">
    <property type="entry name" value="CheY-like_superfamily"/>
</dbReference>
<evidence type="ECO:0000259" key="2">
    <source>
        <dbReference type="PROSITE" id="PS50110"/>
    </source>
</evidence>
<dbReference type="InterPro" id="IPR050697">
    <property type="entry name" value="Adenylyl/Guanylyl_Cyclase_3/4"/>
</dbReference>
<dbReference type="InterPro" id="IPR001054">
    <property type="entry name" value="A/G_cyclase"/>
</dbReference>